<dbReference type="InterPro" id="IPR016193">
    <property type="entry name" value="Cytidine_deaminase-like"/>
</dbReference>
<accession>A0A5D0XS00</accession>
<keyword evidence="3" id="KW-1185">Reference proteome</keyword>
<dbReference type="Gene3D" id="3.40.140.10">
    <property type="entry name" value="Cytidine Deaminase, domain 2"/>
    <property type="match status" value="1"/>
</dbReference>
<dbReference type="Proteomes" id="UP000323410">
    <property type="component" value="Unassembled WGS sequence"/>
</dbReference>
<protein>
    <submittedName>
        <fullName evidence="2">Nucleoside deaminase</fullName>
    </submittedName>
</protein>
<reference evidence="2 3" key="1">
    <citation type="submission" date="2019-08" db="EMBL/GenBank/DDBJ databases">
        <title>Genone of Arthrobacter echini P9.</title>
        <authorList>
            <person name="Bowman J.P."/>
        </authorList>
    </citation>
    <scope>NUCLEOTIDE SEQUENCE [LARGE SCALE GENOMIC DNA]</scope>
    <source>
        <strain evidence="2 3">P9</strain>
    </source>
</reference>
<evidence type="ECO:0000259" key="1">
    <source>
        <dbReference type="PROSITE" id="PS51747"/>
    </source>
</evidence>
<dbReference type="SUPFAM" id="SSF53927">
    <property type="entry name" value="Cytidine deaminase-like"/>
    <property type="match status" value="1"/>
</dbReference>
<name>A0A5D0XS00_9MICC</name>
<dbReference type="GO" id="GO:0003824">
    <property type="term" value="F:catalytic activity"/>
    <property type="evidence" value="ECO:0007669"/>
    <property type="project" value="InterPro"/>
</dbReference>
<dbReference type="Pfam" id="PF00383">
    <property type="entry name" value="dCMP_cyt_deam_1"/>
    <property type="match status" value="1"/>
</dbReference>
<feature type="domain" description="CMP/dCMP-type deaminase" evidence="1">
    <location>
        <begin position="2"/>
        <end position="111"/>
    </location>
</feature>
<gene>
    <name evidence="2" type="ORF">FQ377_05530</name>
</gene>
<dbReference type="InterPro" id="IPR002125">
    <property type="entry name" value="CMP_dCMP_dom"/>
</dbReference>
<sequence>MQIHHSLLRRCVELASEALDAGDEPFGSVLVGADGGVLHESRNRVSGGNATLHPEFAITQWAVAELTAEQRAAASVYTSGEHCPMCSAAHALVGLGPIVYASSTEQLFSWLREWDQELPAFAPLPIAEVAPDVEISGPFPEYEGVMKALQARARKIVRPVPGGS</sequence>
<dbReference type="OrthoDB" id="9802676at2"/>
<evidence type="ECO:0000313" key="3">
    <source>
        <dbReference type="Proteomes" id="UP000323410"/>
    </source>
</evidence>
<evidence type="ECO:0000313" key="2">
    <source>
        <dbReference type="EMBL" id="TYC99434.1"/>
    </source>
</evidence>
<comment type="caution">
    <text evidence="2">The sequence shown here is derived from an EMBL/GenBank/DDBJ whole genome shotgun (WGS) entry which is preliminary data.</text>
</comment>
<dbReference type="EMBL" id="VSLD01000002">
    <property type="protein sequence ID" value="TYC99434.1"/>
    <property type="molecule type" value="Genomic_DNA"/>
</dbReference>
<dbReference type="CDD" id="cd01285">
    <property type="entry name" value="nucleoside_deaminase"/>
    <property type="match status" value="1"/>
</dbReference>
<dbReference type="AlphaFoldDB" id="A0A5D0XS00"/>
<dbReference type="RefSeq" id="WP_148600256.1">
    <property type="nucleotide sequence ID" value="NZ_VSLD01000002.1"/>
</dbReference>
<proteinExistence type="predicted"/>
<organism evidence="2 3">
    <name type="scientific">Arthrobacter echini</name>
    <dbReference type="NCBI Taxonomy" id="1529066"/>
    <lineage>
        <taxon>Bacteria</taxon>
        <taxon>Bacillati</taxon>
        <taxon>Actinomycetota</taxon>
        <taxon>Actinomycetes</taxon>
        <taxon>Micrococcales</taxon>
        <taxon>Micrococcaceae</taxon>
        <taxon>Arthrobacter</taxon>
    </lineage>
</organism>
<dbReference type="PROSITE" id="PS51747">
    <property type="entry name" value="CYT_DCMP_DEAMINASES_2"/>
    <property type="match status" value="1"/>
</dbReference>